<dbReference type="KEGG" id="eec:EcWSU1_01519"/>
<proteinExistence type="predicted"/>
<accession>G8LHR5</accession>
<dbReference type="AlphaFoldDB" id="G8LHR5"/>
<name>G8LHR5_9ENTR</name>
<organism evidence="1 2">
    <name type="scientific">Enterobacter ludwigii</name>
    <dbReference type="NCBI Taxonomy" id="299767"/>
    <lineage>
        <taxon>Bacteria</taxon>
        <taxon>Pseudomonadati</taxon>
        <taxon>Pseudomonadota</taxon>
        <taxon>Gammaproteobacteria</taxon>
        <taxon>Enterobacterales</taxon>
        <taxon>Enterobacteriaceae</taxon>
        <taxon>Enterobacter</taxon>
        <taxon>Enterobacter cloacae complex</taxon>
    </lineage>
</organism>
<protein>
    <submittedName>
        <fullName evidence="1">Uncharacterized protein</fullName>
    </submittedName>
</protein>
<dbReference type="HOGENOM" id="CLU_3098380_0_0_6"/>
<evidence type="ECO:0000313" key="2">
    <source>
        <dbReference type="Proteomes" id="UP000007838"/>
    </source>
</evidence>
<dbReference type="Proteomes" id="UP000007838">
    <property type="component" value="Chromosome"/>
</dbReference>
<gene>
    <name evidence="1" type="ORF">EcWSU1_01519</name>
</gene>
<evidence type="ECO:0000313" key="1">
    <source>
        <dbReference type="EMBL" id="AEW72958.1"/>
    </source>
</evidence>
<dbReference type="EMBL" id="CP002886">
    <property type="protein sequence ID" value="AEW72958.1"/>
    <property type="molecule type" value="Genomic_DNA"/>
</dbReference>
<reference evidence="1 2" key="1">
    <citation type="journal article" date="2011" name="Stand. Genomic Sci.">
        <title>Complete genome of the onion pathogen Enterobacter cloacae EcWSU1.</title>
        <authorList>
            <person name="Humann J.L."/>
            <person name="Wildung M."/>
            <person name="Cheng C.H."/>
            <person name="Lee T."/>
            <person name="Stewart J.E."/>
            <person name="Drew J.C."/>
            <person name="Triplett E.W."/>
            <person name="Main D."/>
            <person name="Schroeder B.K."/>
        </authorList>
    </citation>
    <scope>NUCLEOTIDE SEQUENCE [LARGE SCALE GENOMIC DNA]</scope>
    <source>
        <strain evidence="1 2">EcWSU1</strain>
    </source>
</reference>
<sequence>MLAIILFCIVSFRQRKVSLFKPQPRYNHYLLRFVSTKHLRTKNKPYSYCAYCNLKQ</sequence>